<feature type="domain" description="Trimeric autotransporter adhesin YadA-like stalk" evidence="14">
    <location>
        <begin position="7107"/>
        <end position="7144"/>
    </location>
</feature>
<dbReference type="InterPro" id="IPR005594">
    <property type="entry name" value="YadA_C"/>
</dbReference>
<feature type="domain" description="Trimeric autotransporter adhesin YadA-like head" evidence="13">
    <location>
        <begin position="157"/>
        <end position="176"/>
    </location>
</feature>
<feature type="domain" description="ESPR" evidence="15">
    <location>
        <begin position="1"/>
        <end position="47"/>
    </location>
</feature>
<feature type="domain" description="Trimeric autotransporter adhesin YadA-like stalk" evidence="14">
    <location>
        <begin position="1823"/>
        <end position="1862"/>
    </location>
</feature>
<dbReference type="Gene3D" id="2.20.70.140">
    <property type="match status" value="4"/>
</dbReference>
<feature type="domain" description="Trimeric autotransporter adhesin YadA-like head" evidence="13">
    <location>
        <begin position="563"/>
        <end position="587"/>
    </location>
</feature>
<dbReference type="InterPro" id="IPR008640">
    <property type="entry name" value="Adhesin_Head_dom"/>
</dbReference>
<dbReference type="InterPro" id="IPR045584">
    <property type="entry name" value="Pilin-like"/>
</dbReference>
<feature type="domain" description="Trimeric autotransporter adhesin YadA-like stalk" evidence="14">
    <location>
        <begin position="1608"/>
        <end position="1651"/>
    </location>
</feature>
<dbReference type="Proteomes" id="UP001163082">
    <property type="component" value="Chromosome"/>
</dbReference>
<gene>
    <name evidence="16" type="ORF">K1Y77_13670</name>
</gene>
<feature type="domain" description="Trimeric autotransporter adhesin YadA-like stalk" evidence="14">
    <location>
        <begin position="3309"/>
        <end position="3329"/>
    </location>
</feature>
<feature type="domain" description="Trimeric autotransporter adhesin YadA-like head" evidence="13">
    <location>
        <begin position="592"/>
        <end position="615"/>
    </location>
</feature>
<evidence type="ECO:0000313" key="16">
    <source>
        <dbReference type="EMBL" id="UYV18511.1"/>
    </source>
</evidence>
<feature type="domain" description="Trimeric autotransporter adhesin YadA-like stalk" evidence="14">
    <location>
        <begin position="3614"/>
        <end position="3651"/>
    </location>
</feature>
<dbReference type="PANTHER" id="PTHR24637:SF421">
    <property type="entry name" value="CUTICLE COLLAGEN DPY-2"/>
    <property type="match status" value="1"/>
</dbReference>
<dbReference type="SMART" id="SM00710">
    <property type="entry name" value="PbH1"/>
    <property type="match status" value="25"/>
</dbReference>
<evidence type="ECO:0000259" key="15">
    <source>
        <dbReference type="Pfam" id="PF13018"/>
    </source>
</evidence>
<proteinExistence type="inferred from homology"/>
<dbReference type="InterPro" id="IPR024973">
    <property type="entry name" value="ESPR"/>
</dbReference>
<dbReference type="Gene3D" id="1.20.5.170">
    <property type="match status" value="11"/>
</dbReference>
<feature type="domain" description="Trimeric autotransporter adhesin YadA-like stalk" evidence="14">
    <location>
        <begin position="1075"/>
        <end position="1116"/>
    </location>
</feature>
<feature type="domain" description="Trimeric autotransporter adhesin YadA-like stalk" evidence="14">
    <location>
        <begin position="5398"/>
        <end position="5439"/>
    </location>
</feature>
<feature type="domain" description="Trimeric autotransporter adhesin YadA-like head" evidence="13">
    <location>
        <begin position="2069"/>
        <end position="2094"/>
    </location>
</feature>
<feature type="domain" description="Trimeric autotransporter adhesin YadA-like head" evidence="13">
    <location>
        <begin position="3352"/>
        <end position="3377"/>
    </location>
</feature>
<feature type="domain" description="Trimeric autotransporter adhesin YadA-like stalk" evidence="14">
    <location>
        <begin position="5634"/>
        <end position="5675"/>
    </location>
</feature>
<feature type="domain" description="Trimeric autotransporter adhesin YadA-like stalk" evidence="14">
    <location>
        <begin position="6847"/>
        <end position="6887"/>
    </location>
</feature>
<feature type="domain" description="Trimeric autotransporter adhesin YadA-like stalk" evidence="14">
    <location>
        <begin position="2026"/>
        <end position="2046"/>
    </location>
</feature>
<feature type="domain" description="Trimeric autotransporter adhesin YadA-like C-terminal membrane anchor" evidence="12">
    <location>
        <begin position="7164"/>
        <end position="7224"/>
    </location>
</feature>
<evidence type="ECO:0000256" key="2">
    <source>
        <dbReference type="ARBA" id="ARBA00004442"/>
    </source>
</evidence>
<evidence type="ECO:0000256" key="8">
    <source>
        <dbReference type="ARBA" id="ARBA00022927"/>
    </source>
</evidence>
<evidence type="ECO:0000256" key="9">
    <source>
        <dbReference type="ARBA" id="ARBA00023136"/>
    </source>
</evidence>
<feature type="domain" description="Trimeric autotransporter adhesin YadA-like stalk" evidence="14">
    <location>
        <begin position="5162"/>
        <end position="5203"/>
    </location>
</feature>
<evidence type="ECO:0000256" key="6">
    <source>
        <dbReference type="ARBA" id="ARBA00022692"/>
    </source>
</evidence>
<name>A0ABY6JML7_9GAMM</name>
<comment type="subcellular location">
    <subcellularLocation>
        <location evidence="2">Cell outer membrane</location>
    </subcellularLocation>
    <subcellularLocation>
        <location evidence="1">Cell surface</location>
    </subcellularLocation>
</comment>
<dbReference type="Gene3D" id="2.150.10.10">
    <property type="entry name" value="Serralysin-like metalloprotease, C-terminal"/>
    <property type="match status" value="16"/>
</dbReference>
<evidence type="ECO:0000256" key="10">
    <source>
        <dbReference type="ARBA" id="ARBA00023237"/>
    </source>
</evidence>
<keyword evidence="9" id="KW-0472">Membrane</keyword>
<evidence type="ECO:0000313" key="17">
    <source>
        <dbReference type="Proteomes" id="UP001163082"/>
    </source>
</evidence>
<feature type="domain" description="Trimeric autotransporter adhesin YadA-like head" evidence="13">
    <location>
        <begin position="2223"/>
        <end position="2249"/>
    </location>
</feature>
<feature type="domain" description="Trimeric autotransporter adhesin YadA-like stalk" evidence="14">
    <location>
        <begin position="6700"/>
        <end position="6738"/>
    </location>
</feature>
<evidence type="ECO:0000256" key="4">
    <source>
        <dbReference type="ARBA" id="ARBA00022448"/>
    </source>
</evidence>
<feature type="domain" description="Trimeric autotransporter adhesin YadA-like stalk" evidence="14">
    <location>
        <begin position="1393"/>
        <end position="1436"/>
    </location>
</feature>
<feature type="domain" description="Trimeric autotransporter adhesin YadA-like head" evidence="13">
    <location>
        <begin position="524"/>
        <end position="548"/>
    </location>
</feature>
<feature type="domain" description="Trimeric autotransporter adhesin YadA-like head" evidence="13">
    <location>
        <begin position="6765"/>
        <end position="6791"/>
    </location>
</feature>
<dbReference type="Pfam" id="PF05658">
    <property type="entry name" value="YadA_head"/>
    <property type="match status" value="24"/>
</dbReference>
<feature type="domain" description="Trimeric autotransporter adhesin YadA-like stalk" evidence="14">
    <location>
        <begin position="2292"/>
        <end position="2333"/>
    </location>
</feature>
<feature type="domain" description="Trimeric autotransporter adhesin YadA-like head" evidence="13">
    <location>
        <begin position="6981"/>
        <end position="7005"/>
    </location>
</feature>
<evidence type="ECO:0000256" key="5">
    <source>
        <dbReference type="ARBA" id="ARBA00022452"/>
    </source>
</evidence>
<feature type="domain" description="Trimeric autotransporter adhesin YadA-like head" evidence="13">
    <location>
        <begin position="377"/>
        <end position="403"/>
    </location>
</feature>
<keyword evidence="5" id="KW-1134">Transmembrane beta strand</keyword>
<keyword evidence="4" id="KW-0813">Transport</keyword>
<feature type="region of interest" description="Disordered" evidence="11">
    <location>
        <begin position="6969"/>
        <end position="7008"/>
    </location>
</feature>
<feature type="domain" description="Trimeric autotransporter adhesin YadA-like head" evidence="13">
    <location>
        <begin position="2125"/>
        <end position="2151"/>
    </location>
</feature>
<keyword evidence="10" id="KW-0998">Cell outer membrane</keyword>
<feature type="domain" description="Trimeric autotransporter adhesin YadA-like head" evidence="13">
    <location>
        <begin position="617"/>
        <end position="640"/>
    </location>
</feature>
<evidence type="ECO:0000256" key="11">
    <source>
        <dbReference type="SAM" id="MobiDB-lite"/>
    </source>
</evidence>
<feature type="domain" description="Trimeric autotransporter adhesin YadA-like stalk" evidence="14">
    <location>
        <begin position="2395"/>
        <end position="2438"/>
    </location>
</feature>
<evidence type="ECO:0000259" key="12">
    <source>
        <dbReference type="Pfam" id="PF03895"/>
    </source>
</evidence>
<evidence type="ECO:0000256" key="3">
    <source>
        <dbReference type="ARBA" id="ARBA00005848"/>
    </source>
</evidence>
<feature type="domain" description="Trimeric autotransporter adhesin YadA-like head" evidence="13">
    <location>
        <begin position="2648"/>
        <end position="2674"/>
    </location>
</feature>
<feature type="domain" description="Trimeric autotransporter adhesin YadA-like stalk" evidence="14">
    <location>
        <begin position="2605"/>
        <end position="2625"/>
    </location>
</feature>
<sequence>MNNVFRLIWNRTLGRLVVTSEAARSRDKSATRQGLVGQLPAPQTSSSISALLRPAVVAVALAAGSLMLVAPEARADALMNANTCANNGFNNTRIGIGTNAEACEDGAVSIGWNSSAVGRINGGGTTQQGTSLGQTATSSGGVAIGFRANSVVPNGIATAIGAGSQATGNFSIAIGTHDHQRTTATADGAIALGSWAKSTALNAVAIGRQSEANSDRTVALGHKANAGGGDGSVAVGADSVSSGGGSVSVGLNSNSGTTAIELINQPLPLDVFQRGIAIGMNADGVGSVAIGHDAYAGLADGTGTGRVGTAVGAGTRAEGHRSIAIGTARNRVTTATGIQAIAMGNALEAEGINAIAIGNSAAPQADGTWLETTRHSANGNRSISLGFSSQANSDDAIAVGSRAAAINANAIAIGRNAQAESRFSPTGTGLPAEFLMGSVALGDGAKALSGTAVGANAGIVGTDATGTAIGGGATAGNGSIALSGAEFRPASALGLSSIAAGSNAQTTAVSTSAIALGSTTAVDGKHSIAMGRQSEVSGERSMALGQDAKVGTYDTNGDATGSANSAIALGDFANVQGNNGIAIGKESLASVENTIAMGAGAQASGLDAIAMGTGAKASGEQSISIGYGNEVSGDHSGAVGDPNIISGTGSYALGNDNTIEADNAGAFGNNNTLTATAAGSRIIGNDNNLDVADAFVMGNGADVTVAGGVALGNGAIADTGAGIPGYNPLTAAADGLDAGIAATQSTTGAVAVGDATGGVFRQITGVAAGSEDSDAVNVAQLKASETHYYSVNDDGTQQANFNNDGASGVNALAAGTNASASGESAVAVGDGADAGSSTISAGALTGVTNPNGYAVGDNLASTAVGAGAKVVSGTAIGFDAVAGKDVGGATVNTGTAIGGGAQATGNASIAISPAAYAPAIAEGDSSIAQGLDARSPGSGSVAIGALTSAAADGGIALGASAAVDAAANSGIALGNSANVTATNGMALGASSKANADAGIALGTAATVDSTATNGIALGLSSNVTAVNGVALGAGSVATVESGVAGYVPTGATAADSTNIAGTVAALGAVDIGSRQITSVAAGTELDDAVNVAQLVAVENIANTGWDVQVNAETADNVAPGETVQFIDGKNIEISRNADQVIEVATADEVEFTQVTIGDATNNTVITSTVDGLDVGGDKITNVQAGDLSATSTDAVNGSQLFATNENVTTNTTNITNNAAEIDKGINFGDGATSNKYALGDTINVNGDANVTSTTTADGVQLGLADVLSVGSTNPVSIDGDAGTISGLTNTTFDPNATYTGGQAATQEQLTSVSNVANAGWDVQVNAETADNVAPGETVQFIDGKNIEISRNADQVIEVATADEVEFTQVTIGDATNNTVITSTVDGLDVGGDKITNVQAGDLSATSTDAVNGSQLFATNTNVANNTTNITNNAAEIDKGINFGDGATSNKYALGDTINVNGDSNVTSITTADGVQLGLADVLSVGSTNPVTINGDTGTISGLTNTTFDPNATYTGGQAATQEQLTSVSNVANAGWDVQVNAETADNVAPGETVQFIDGKNIEISRNADQVIEVATADEVEFTQVTVGDATNNTVITSTVDGLDVGGDKITNVQAGDLSATSTDAVNGSQLFATNENVTTNTTNITNNAAEIDKGINFGDGATSNKYALGDTINVNGDSNVTSTTTADGVQLGLADVLSVGSTNPVSIDGDAGTISGLTNTTFDPNATYTGGQAATQEQLTSVSNVANAGWDVQVNAETADNVAPGETVQFIDGKNIEISRNADQVIEVATADEVEFTQVTIGDATNNTVITSTVDGLDVGGDKITNVQAGDLSATSTDAVNGSQLFATNTNVTNNTTEINKGLNFGDGATSNNYALGDTINVKGDTNVTSTTTADGVQLGLADVLSVGSTNPVSIDGDAGTISGLTNTTFDPNATYTGGQAATQEQLTSVSNVANAGWNVQTNGDTATNVAPNATVQFIDGQNIDITRTGTDITVATSPDLTADSLTINGGPVINNTGINMGGNTITNLAPGVAGTDAVNVNQLEAQKIRYYSVNDAGTQQGNFNNDGAVGTNALAAGVDAAASGNRSVAVGNGVASEGDRSVAIGFESKASALGSNAIGQNATASAEYATAIGTSSNASAGFSNAIGRNATASARVSNAIGHQTIASGEFSNAIGRDATASADYTNAMGFQATASGGSSNAMGFQAIASGNSSNAIGRNAEASNANAVAIGRGAQASATNSIALGSNSVADGSTLSTAAYQPLDVNGNPIAVAAPTADSEVSVGSAGNERRITNVAAGATDTDAVNVSQLKAVNELANAGWDVQVNAETADNVAPGETVQFIDGKNIEISRNADQVIEVATADEVEFTQVTIGDATNNTVITSTVDGLDVGGDKITNVQAGDLSATSTDAVNGSQLFATNENVTTNTTNITNNAAEIDKGINFGDGATSNKYALGDTINVNGDANVTSTTTADGVQLGLADVLSVGSTNPVSIDGDAGTISGLTNTTFDPNATYTGGQAATQEQLTSVSNVANAGWNVQTNGDTATNVAPNATVQFIDGQNIDITRTGTDITVATSPDLTADSLTINGGPVINNTGINMGGNTITNLAPGVAGTDAVNVNQLAAQRIRYYSVNDNGTQQGNFNNDGATGVNALAAGTNALAASDSSVAVGDGATTQVFGSGQVAIGNDATTFGQGDIAIGMNAQANGAGNVVIGDGAKASTVGESDGVALGKNADVTYDAGVALGSGSVANGSTLTATAYVPTGATSVAADSAASEVSVGTSGSERRITNVAAGATDTDAVNVSQLKAVNELANSGWSLQANTELMSENIGPGETAIFAEGKNIDVSRDANKITFATEDEVEFTQVTIGDATNNTVITSTVDGLDVGGDKITNVQAGDLSATSTDAVNGSQLFATNENVTTNTTNITNNAAEIDKGINFGDGATSNKYALGDTINVNGDSNVTSITTADGVQLGLADVLSVGSTNPVTINGDTGTISGLTNTTFDPNATYTGGQAATQEQLTSVSNVANAGWDVQVNAETADNVAPGETVQFIDGKNIEISRNADQVIEVATADEVEFTQVTIGDATNNTVITSTVDGLDVGGDKITNVQAGDLSATSTDAVNGSQLFATNTNVTNNTTEINKGLNFGDGATSNNYALGDTINVNGDANVTSTTTADGVQLGLADVLSVGSTNPVSIDGDAGTISGLTNTTFDPNVTYTGGQAATQEQLTSVSNVANAGWNVQTNGDTATNVAPNATVQFIDGQNIDITRTGTDITVATSPDLTADSLTINGGPVINNTGINMGGNTITNLAPGVAGTDAVNVNQLAAQRIRYYSVNDNGTQQGNFNNDGATGVNALAAGTNALAAGNSATAVGNNNSASANNATAVGTGNTAEGERSVALGFNNNTNSQSQIAIGANNVLGAGTPGDSFTAIAIGRENKLQAQNTTVIGQLNEVSGRFSSAFGFTNNISGENSTAFGIRNQVEGRTSVAMGFENKVTGGGFSRAIGYQNEVSGKLSTALGGQNTVSGNLSSVIGAVNNIDQDNAFVLGNFADVSVEGGVAIGTASNANTGAGISGYNPLTGIADDNDPAITATKSTYGAVAVGDEGVGLYRQVTGVAAGTADSDAVNVAQLKALNNVVDQGFNITADNADLADPAATEDTVKLGETVAYTSDDGNIITTVRDNEIDFALNTDLTIGGPGAPGEPGVDGTLGVDGADGVSGVAINGADGSIGLTGPAGQNGISPQTILRPQILPGDVMADATDVTRLTFEDGDGNNKTVATLEDDGLRFSGNDNTGTADGYVTRNLNDELQIVGTGADTDAAGAPIAYSSGNVKTVATQAGGIEIQFADTPNFQGADMGDKQITSVESGLTGTTLETATGDDLTNAVNVGDLQNANNTLVTTGFNITADNADLADPAATEDTVALGETVAYTSDDGNIITTVRDNEIDFALNTDLTIGGPGAPGEPGVDGKIGVDGADGVSGVAINGADGSIGLTGPAGQNGISPQTILRPQILPGDVMADATDVTRLTFEDGDGNNKTVATLEDDGLRFSGNDNTGTADGYVTRNLNDELQIVGTGADTDAAGAPIAYSSGNVKTVATQAGGIEIQFADTPNFQGADMGDKQITSVESGLTGTTLETATGDDLTNAVNVGDLQNANNTLVTTGFNITADNADLADPAATEDTVALGETVAYTSDDGNIITTVRDNEIDFALNTDLTIGGPGAPGEPGVDGKIGVDGADGVSGVAINGADGSIGLTGPAGQNGISPQTILRPQILPGDVMADATDVTRLTFEDGDGNNKTVATLEDDGLRFSGNDNTGTADGYVTRNLNDELQIVGTGADTDAAGAPIAYSSGNVKTVATQAGGIEIQFADTPNFQGADMGDKQITSVESGLTGTTLETATGDDLTNAVNVGDLQNANNTLVTTGFNITADNADLADPAATEDTVKLGETVAYTSDDGNIITTVRDNEIDFALNTDLTIGGPGAPGEPGVDGTLGVDGADGVSGVAINGADGSIGLTGPAGQNGISPQTILRPQILPGDVMADATDVTRLTFEDGDGNNKTVATLEDDGLRFSGNDNTGTADGYVTRNLNDELQIVGTGADTDAAGAPIAYSSGNVKTVATQAGGIEIQFADTPNFQGADMGDKQITSVESGLTGTTLETATGDDLTNAVNVGDLQNANNTLVTTGFNITADNADLADPAATEDTVALGETVAYTSDDGNIITTVRDNEIDFALNTDLTIGGPGAPGEPGVDGTLGVDGADGVSGVAINGADGSIGLTGPAGQNGISPQTILRPQILPGDVMADATDVTRLTFEDGDGNNKTVATLEDDGLRFSGNDNTGTTAGYVTRNLNDELQIVGTGADTDAAGDPIAYSSGNVKTVATQAGGIEIQFADTPNFQGADMGDKQITSVESGLTGTTLETATGDDLTNAVNVGDLQNANNTLVTTGFNITADNADLADPAATEDTVKLGETVAYTSEDGSIVTTVSDNAIDFALGSDLIVGDDTTPGSIVVNGKDGKDGVAIDGENGTIGLAGPAGPNGTDGLTTISIQDGAPGVDGVDGVTRIVYTDPEGNDQEVATLNDGLKFQGDDGEVVTRKLNETLGLTGGADVNALTDGNIGITKDSDGSLRVQLAQNLSGLTEVAITDGPTINNGGIDMGDTKITNLAPGTDGTDAVNVDQLNDVEAIANQGFNIAADNGADDNVQLGETVTYTSGDGSIVTTVSDNAIDFALGSDLIVGDDTTPGSIVVNGKDGKDGVAIDGENGTIGLAGPAGPNGTDGLTTISIQDGAPGVDGVDGVTRIVYTDPEGNDQEVATLNDGLKFQGDDGEVVTRKLNETLGLTGGADVNALTDGNIGITKDSDGSLRVQLAQNLSGLTEVAITDGPTINNGGIDMGDTKITNLAPGTDGTDAVNVDQLNDVEAIANQGFNIAADNGADDNVQLGETVTYTSGDGSIVTTVSDNAIDFALGSDLIVGDDTTPGSIVVNGKDGKDGVAIDGENGTIGLAGPAGPNGTDGLTTISIQDGAPGVDGVDGVTRIVYTDPEGNDQEVATLNDGLKFQGDDGEVVTRKLNETLGLTGGADVNALTDGNIGITKDSDGSLRVQLAQNLSGLTEVAITDGPTINNGGIDMGDTKITNLAPGTDGTDAVNVDQLNDVEAIANQGFNIAADNGADDNVQLGETVTYTSGDGSIVTTVSDNAIDFALGSDLIVGDDTTPGSIVVNGKDGKDGVAIDGENGTIGLAGPAGPNGTDGLTTISIQDGAPGVDGVDGVTRIVYTDPEGNDQEVATLNDGLKFQGDDGEVVTRKLNETLGLTGGADVNALTDGNIGITKDSDGSLRVQLAQNLSGLTEVAITDGPTINNGGIDMGDTKITNLAPGTDGTDAVNVDQLNDVEAIANQGFNIAADNGADDNVQLGETVAYTSEDGSIITTVSDNAIDFALGSDLIVGDDTTPGSIVVNGKDGKDGVAIDGENGTIGLAGPAGPNGTDGLTTISIQDGAPGVDGVDGVTRIVYTDPEGNDQEVATLNDGLKFQGDDGEVVTRKLNETLGLTGGADVNALTDGNIGITKDSDGSLRVQLAQNLSGLTEVAITDGPTINNGGIDMGDTKITNLAPGTDGTDAVNVDQLNDVEAIANQGFNIAADNGADDNVQLGETVAYTSEDGSIITTVSDNAIDFALGNNLSVGQAGQDGVDGTIGVNGKDGSSVVLNGKDGTIGLTGPAGSTTIGIDGTNGSDGVDGESITRIVYDDQEVATLNDGLKFGANDGDVHNAKLNTQVDITGAAGNTDWSAFDEGQNIMTQVDGNNITVALARDLTGLNSATFGDITGDTFFTINDIGAQFIDGTGSQVANTPSITIGGIDAGNQTITNVAPGEVSATSTDAINGSQLQAVSDQANAPLTFAGNTNSIQKRLGETVSILGNGDKADASYSADNIKTMVNAEGNLMVMIDKDPTFDTVVLNDGNNGLSFYGIDGATGSRGIDGEDGLSRIAYIRDDADGNPIEETIATLSDGLIFEGDDEVSVLRNLNETLSLTGGATGELSENNIGITHNGEGGLKVQLANNLTGLENITSNNLTVTGETKLGDRFVVNGDQVTYNIAPEGITEGNQVVNKDYVDNAGDQLIATNPLTFGADEGEDTQRRLGERLDIVGEADEKGNRNIVTKLTDKQTLALALNDDLEIGNSISVGDSGPVISADGISMGDNKITNMADGDVSADSKDAINGSQLYQLESIVTNVTGDISNEYVTDNGLGIRYVRTNDRGLSVSDAFAQGQGSTAVGYEARAAADRALALGYQAVASHQGSVALGEGSVTADTVRTTSVVIAGTTYQFAGAGEGVVSTVSVGSEGNERTVTNVAAGRISAESTDAINGSQLYATNQAVGALDSRVTNVEGDISNITNDLADLDDRAVKYDRNDDNSVDYSTITLAGDNGTTITNVAPGDVTKDSMDAVNGSQLWEVSNQITNIEQGGSKYFRANSEGPAANPQGADSIAMGPSSVAAGDRSVASGAGAQANTEGSVALGAGSVADREGMNGERERFSNEAVASTQGAVSVGSAGNERQITNVAGGTQATDAVNVRQLEAVQRGAVNYDRDEDGNVNYNTITLRGEEGTTITNVAPGINETDAVNVGQMNELGRRFTNEINNVHGRIDSVERNANAGSASAIAASTVPQAWMPGKSMIGVGAGTYGGESAISVGVSRLSDNGRWIIQGKITGDSQSNFGAGIGAGWHW</sequence>
<feature type="domain" description="Trimeric autotransporter adhesin YadA-like stalk" evidence="14">
    <location>
        <begin position="3106"/>
        <end position="3145"/>
    </location>
</feature>
<dbReference type="Gene3D" id="6.20.50.100">
    <property type="match status" value="14"/>
</dbReference>
<dbReference type="PANTHER" id="PTHR24637">
    <property type="entry name" value="COLLAGEN"/>
    <property type="match status" value="1"/>
</dbReference>
<evidence type="ECO:0000259" key="14">
    <source>
        <dbReference type="Pfam" id="PF05662"/>
    </source>
</evidence>
<dbReference type="SUPFAM" id="SSF101967">
    <property type="entry name" value="Adhesin YadA, collagen-binding domain"/>
    <property type="match status" value="21"/>
</dbReference>
<feature type="domain" description="Trimeric autotransporter adhesin YadA-like head" evidence="13">
    <location>
        <begin position="2684"/>
        <end position="2704"/>
    </location>
</feature>
<dbReference type="Gene3D" id="6.10.250.2040">
    <property type="match status" value="4"/>
</dbReference>
<feature type="domain" description="Trimeric autotransporter adhesin YadA-like head" evidence="13">
    <location>
        <begin position="3380"/>
        <end position="3405"/>
    </location>
</feature>
<feature type="domain" description="Trimeric autotransporter adhesin YadA-like head" evidence="13">
    <location>
        <begin position="806"/>
        <end position="832"/>
    </location>
</feature>
<feature type="domain" description="Trimeric autotransporter adhesin YadA-like stalk" evidence="14">
    <location>
        <begin position="6364"/>
        <end position="6403"/>
    </location>
</feature>
<dbReference type="RefSeq" id="WP_264429030.1">
    <property type="nucleotide sequence ID" value="NZ_CP080627.1"/>
</dbReference>
<dbReference type="SUPFAM" id="SSF54523">
    <property type="entry name" value="Pili subunits"/>
    <property type="match status" value="1"/>
</dbReference>
<reference evidence="16 17" key="1">
    <citation type="journal article" date="2022" name="Antonie Van Leeuwenhoek">
        <title>Whole genome sequencing of the halophilic Halomonas qaidamensis XH36, a novel species strain with high ectoine production.</title>
        <authorList>
            <person name="Zhang T."/>
            <person name="Cui T."/>
            <person name="Cao Y."/>
            <person name="Li Y."/>
            <person name="Li F."/>
            <person name="Zhu D."/>
            <person name="Xing J."/>
        </authorList>
    </citation>
    <scope>NUCLEOTIDE SEQUENCE [LARGE SCALE GENOMIC DNA]</scope>
    <source>
        <strain evidence="16 17">XH36</strain>
    </source>
</reference>
<dbReference type="InterPro" id="IPR006626">
    <property type="entry name" value="PbH1"/>
</dbReference>
<dbReference type="Pfam" id="PF05662">
    <property type="entry name" value="YadA_stalk"/>
    <property type="match status" value="26"/>
</dbReference>
<feature type="domain" description="Trimeric autotransporter adhesin YadA-like stalk" evidence="14">
    <location>
        <begin position="5870"/>
        <end position="5911"/>
    </location>
</feature>
<dbReference type="EMBL" id="CP080627">
    <property type="protein sequence ID" value="UYV18511.1"/>
    <property type="molecule type" value="Genomic_DNA"/>
</dbReference>
<feature type="domain" description="Trimeric autotransporter adhesin YadA-like head" evidence="13">
    <location>
        <begin position="980"/>
        <end position="1004"/>
    </location>
</feature>
<feature type="domain" description="Trimeric autotransporter adhesin YadA-like stalk" evidence="14">
    <location>
        <begin position="6106"/>
        <end position="6147"/>
    </location>
</feature>
<feature type="domain" description="Trimeric autotransporter adhesin YadA-like stalk" evidence="14">
    <location>
        <begin position="7055"/>
        <end position="7095"/>
    </location>
</feature>
<feature type="domain" description="Trimeric autotransporter adhesin YadA-like head" evidence="13">
    <location>
        <begin position="335"/>
        <end position="361"/>
    </location>
</feature>
<feature type="domain" description="Trimeric autotransporter adhesin YadA-like stalk" evidence="14">
    <location>
        <begin position="6929"/>
        <end position="6963"/>
    </location>
</feature>
<feature type="domain" description="Trimeric autotransporter adhesin YadA-like head" evidence="13">
    <location>
        <begin position="3471"/>
        <end position="3494"/>
    </location>
</feature>
<evidence type="ECO:0000259" key="13">
    <source>
        <dbReference type="Pfam" id="PF05658"/>
    </source>
</evidence>
<feature type="domain" description="Trimeric autotransporter adhesin YadA-like head" evidence="13">
    <location>
        <begin position="309"/>
        <end position="327"/>
    </location>
</feature>
<feature type="domain" description="Trimeric autotransporter adhesin YadA-like stalk" evidence="14">
    <location>
        <begin position="762"/>
        <end position="786"/>
    </location>
</feature>
<accession>A0ABY6JML7</accession>
<protein>
    <submittedName>
        <fullName evidence="16">YadA-like family protein</fullName>
    </submittedName>
</protein>
<dbReference type="InterPro" id="IPR011049">
    <property type="entry name" value="Serralysin-like_metalloprot_C"/>
</dbReference>
<dbReference type="InterPro" id="IPR008635">
    <property type="entry name" value="Coiled_stalk_dom"/>
</dbReference>
<dbReference type="Pfam" id="PF13018">
    <property type="entry name" value="ESPR"/>
    <property type="match status" value="1"/>
</dbReference>
<organism evidence="16 17">
    <name type="scientific">Halomonas qaidamensis</name>
    <dbReference type="NCBI Taxonomy" id="2866211"/>
    <lineage>
        <taxon>Bacteria</taxon>
        <taxon>Pseudomonadati</taxon>
        <taxon>Pseudomonadota</taxon>
        <taxon>Gammaproteobacteria</taxon>
        <taxon>Oceanospirillales</taxon>
        <taxon>Halomonadaceae</taxon>
        <taxon>Halomonas</taxon>
    </lineage>
</organism>
<keyword evidence="17" id="KW-1185">Reference proteome</keyword>
<dbReference type="Gene3D" id="3.30.1300.30">
    <property type="entry name" value="GSPII I/J protein-like"/>
    <property type="match status" value="1"/>
</dbReference>
<evidence type="ECO:0000256" key="7">
    <source>
        <dbReference type="ARBA" id="ARBA00022729"/>
    </source>
</evidence>
<comment type="similarity">
    <text evidence="3">Belongs to the autotransporter-2 (AT-2) (TC 1.B.40) family.</text>
</comment>
<feature type="domain" description="Trimeric autotransporter adhesin YadA-like stalk" evidence="14">
    <location>
        <begin position="1178"/>
        <end position="1221"/>
    </location>
</feature>
<keyword evidence="7" id="KW-0732">Signal</keyword>
<feature type="domain" description="Trimeric autotransporter adhesin YadA-like head" evidence="13">
    <location>
        <begin position="212"/>
        <end position="237"/>
    </location>
</feature>
<evidence type="ECO:0000256" key="1">
    <source>
        <dbReference type="ARBA" id="ARBA00004241"/>
    </source>
</evidence>
<keyword evidence="8" id="KW-0653">Protein transport</keyword>
<keyword evidence="6" id="KW-0812">Transmembrane</keyword>
<feature type="domain" description="Trimeric autotransporter adhesin YadA-like stalk" evidence="14">
    <location>
        <begin position="2891"/>
        <end position="2934"/>
    </location>
</feature>
<feature type="domain" description="Trimeric autotransporter adhesin YadA-like stalk" evidence="14">
    <location>
        <begin position="2788"/>
        <end position="2823"/>
    </location>
</feature>
<feature type="domain" description="Trimeric autotransporter adhesin YadA-like head" evidence="13">
    <location>
        <begin position="2098"/>
        <end position="2123"/>
    </location>
</feature>
<dbReference type="CDD" id="cd12820">
    <property type="entry name" value="LbR_YadA-like"/>
    <property type="match status" value="5"/>
</dbReference>
<feature type="domain" description="Trimeric autotransporter adhesin YadA-like head" evidence="13">
    <location>
        <begin position="921"/>
        <end position="945"/>
    </location>
</feature>
<feature type="domain" description="Trimeric autotransporter adhesin YadA-like head" evidence="13">
    <location>
        <begin position="184"/>
        <end position="210"/>
    </location>
</feature>
<dbReference type="Pfam" id="PF03895">
    <property type="entry name" value="YadA_anchor"/>
    <property type="match status" value="1"/>
</dbReference>